<dbReference type="GO" id="GO:0003700">
    <property type="term" value="F:DNA-binding transcription factor activity"/>
    <property type="evidence" value="ECO:0007669"/>
    <property type="project" value="TreeGrafter"/>
</dbReference>
<dbReference type="SUPFAM" id="SSF47413">
    <property type="entry name" value="lambda repressor-like DNA-binding domains"/>
    <property type="match status" value="1"/>
</dbReference>
<dbReference type="EMBL" id="JAGSOT010000031">
    <property type="protein sequence ID" value="MBR7796661.1"/>
    <property type="molecule type" value="Genomic_DNA"/>
</dbReference>
<dbReference type="Gene3D" id="1.10.260.40">
    <property type="entry name" value="lambda repressor-like DNA-binding domains"/>
    <property type="match status" value="1"/>
</dbReference>
<dbReference type="SMART" id="SM00530">
    <property type="entry name" value="HTH_XRE"/>
    <property type="match status" value="1"/>
</dbReference>
<gene>
    <name evidence="3" type="ORF">KCX74_11490</name>
</gene>
<keyword evidence="4" id="KW-1185">Reference proteome</keyword>
<dbReference type="RefSeq" id="WP_026680470.1">
    <property type="nucleotide sequence ID" value="NZ_CP115959.1"/>
</dbReference>
<sequence length="113" mass="13059">MLGKNIKRIRKKKGISLTECAQRANISKSYLSSMERNVNHNPSIQILEKIATVLDVDLRTILGLDDKDAKLPEHEWIDFVNELKRTGIDKGQLHEYRAVIEFAKWQKEKDDLG</sequence>
<dbReference type="PROSITE" id="PS50943">
    <property type="entry name" value="HTH_CROC1"/>
    <property type="match status" value="1"/>
</dbReference>
<evidence type="ECO:0000259" key="2">
    <source>
        <dbReference type="PROSITE" id="PS50943"/>
    </source>
</evidence>
<dbReference type="PANTHER" id="PTHR46797:SF13">
    <property type="entry name" value="HTH-TYPE TRANSCRIPTIONAL REGULATOR SINR"/>
    <property type="match status" value="1"/>
</dbReference>
<dbReference type="InterPro" id="IPR010982">
    <property type="entry name" value="Lambda_DNA-bd_dom_sf"/>
</dbReference>
<evidence type="ECO:0000313" key="4">
    <source>
        <dbReference type="Proteomes" id="UP000675284"/>
    </source>
</evidence>
<dbReference type="InterPro" id="IPR001387">
    <property type="entry name" value="Cro/C1-type_HTH"/>
</dbReference>
<proteinExistence type="predicted"/>
<organism evidence="3 4">
    <name type="scientific">Virgibacillus salarius</name>
    <dbReference type="NCBI Taxonomy" id="447199"/>
    <lineage>
        <taxon>Bacteria</taxon>
        <taxon>Bacillati</taxon>
        <taxon>Bacillota</taxon>
        <taxon>Bacilli</taxon>
        <taxon>Bacillales</taxon>
        <taxon>Bacillaceae</taxon>
        <taxon>Virgibacillus</taxon>
    </lineage>
</organism>
<dbReference type="Pfam" id="PF01381">
    <property type="entry name" value="HTH_3"/>
    <property type="match status" value="1"/>
</dbReference>
<dbReference type="InterPro" id="IPR050807">
    <property type="entry name" value="TransReg_Diox_bact_type"/>
</dbReference>
<keyword evidence="1" id="KW-0238">DNA-binding</keyword>
<dbReference type="GO" id="GO:0005829">
    <property type="term" value="C:cytosol"/>
    <property type="evidence" value="ECO:0007669"/>
    <property type="project" value="TreeGrafter"/>
</dbReference>
<dbReference type="CDD" id="cd00093">
    <property type="entry name" value="HTH_XRE"/>
    <property type="match status" value="1"/>
</dbReference>
<accession>A0A941DWC4</accession>
<evidence type="ECO:0000313" key="3">
    <source>
        <dbReference type="EMBL" id="MBR7796661.1"/>
    </source>
</evidence>
<comment type="caution">
    <text evidence="3">The sequence shown here is derived from an EMBL/GenBank/DDBJ whole genome shotgun (WGS) entry which is preliminary data.</text>
</comment>
<dbReference type="Proteomes" id="UP000675284">
    <property type="component" value="Unassembled WGS sequence"/>
</dbReference>
<protein>
    <submittedName>
        <fullName evidence="3">Helix-turn-helix transcriptional regulator</fullName>
    </submittedName>
</protein>
<evidence type="ECO:0000256" key="1">
    <source>
        <dbReference type="ARBA" id="ARBA00023125"/>
    </source>
</evidence>
<feature type="domain" description="HTH cro/C1-type" evidence="2">
    <location>
        <begin position="6"/>
        <end position="61"/>
    </location>
</feature>
<reference evidence="3" key="1">
    <citation type="submission" date="2021-04" db="EMBL/GenBank/DDBJ databases">
        <title>Isolation and polyphasic classification of algal microorganism.</title>
        <authorList>
            <person name="Wang S."/>
        </authorList>
    </citation>
    <scope>NUCLEOTIDE SEQUENCE</scope>
    <source>
        <strain evidence="3">720a</strain>
    </source>
</reference>
<dbReference type="GO" id="GO:0003677">
    <property type="term" value="F:DNA binding"/>
    <property type="evidence" value="ECO:0007669"/>
    <property type="project" value="UniProtKB-KW"/>
</dbReference>
<name>A0A941DWC4_9BACI</name>
<dbReference type="PANTHER" id="PTHR46797">
    <property type="entry name" value="HTH-TYPE TRANSCRIPTIONAL REGULATOR"/>
    <property type="match status" value="1"/>
</dbReference>
<dbReference type="AlphaFoldDB" id="A0A941DWC4"/>